<keyword evidence="2" id="KW-1133">Transmembrane helix</keyword>
<proteinExistence type="predicted"/>
<evidence type="ECO:0000313" key="3">
    <source>
        <dbReference type="EMBL" id="KAK4674549.1"/>
    </source>
</evidence>
<gene>
    <name evidence="3" type="ORF">QC763_0025450</name>
</gene>
<keyword evidence="2" id="KW-0812">Transmembrane</keyword>
<organism evidence="3 4">
    <name type="scientific">Podospora pseudopauciseta</name>
    <dbReference type="NCBI Taxonomy" id="2093780"/>
    <lineage>
        <taxon>Eukaryota</taxon>
        <taxon>Fungi</taxon>
        <taxon>Dikarya</taxon>
        <taxon>Ascomycota</taxon>
        <taxon>Pezizomycotina</taxon>
        <taxon>Sordariomycetes</taxon>
        <taxon>Sordariomycetidae</taxon>
        <taxon>Sordariales</taxon>
        <taxon>Podosporaceae</taxon>
        <taxon>Podospora</taxon>
    </lineage>
</organism>
<keyword evidence="2" id="KW-0472">Membrane</keyword>
<feature type="region of interest" description="Disordered" evidence="1">
    <location>
        <begin position="1"/>
        <end position="31"/>
    </location>
</feature>
<reference evidence="3 4" key="1">
    <citation type="journal article" date="2023" name="bioRxiv">
        <title>High-quality genome assemblies of four members of thePodospora anserinaspecies complex.</title>
        <authorList>
            <person name="Ament-Velasquez S.L."/>
            <person name="Vogan A.A."/>
            <person name="Wallerman O."/>
            <person name="Hartmann F."/>
            <person name="Gautier V."/>
            <person name="Silar P."/>
            <person name="Giraud T."/>
            <person name="Johannesson H."/>
        </authorList>
    </citation>
    <scope>NUCLEOTIDE SEQUENCE [LARGE SCALE GENOMIC DNA]</scope>
    <source>
        <strain evidence="3 4">CBS 411.78</strain>
    </source>
</reference>
<evidence type="ECO:0000256" key="1">
    <source>
        <dbReference type="SAM" id="MobiDB-lite"/>
    </source>
</evidence>
<name>A0ABR0I2U0_9PEZI</name>
<dbReference type="Proteomes" id="UP001326199">
    <property type="component" value="Unassembled WGS sequence"/>
</dbReference>
<comment type="caution">
    <text evidence="3">The sequence shown here is derived from an EMBL/GenBank/DDBJ whole genome shotgun (WGS) entry which is preliminary data.</text>
</comment>
<feature type="transmembrane region" description="Helical" evidence="2">
    <location>
        <begin position="36"/>
        <end position="56"/>
    </location>
</feature>
<evidence type="ECO:0000313" key="4">
    <source>
        <dbReference type="Proteomes" id="UP001326199"/>
    </source>
</evidence>
<evidence type="ECO:0000256" key="2">
    <source>
        <dbReference type="SAM" id="Phobius"/>
    </source>
</evidence>
<dbReference type="GeneID" id="87925411"/>
<dbReference type="EMBL" id="JAFFHB010000001">
    <property type="protein sequence ID" value="KAK4674549.1"/>
    <property type="molecule type" value="Genomic_DNA"/>
</dbReference>
<sequence length="168" mass="18681">MGPELQDNQPHVISEGARGESLHTKPPAESLSPASHYSFVTFVAFLAFVASVAFVAPDWPFRCPTAVTGVNVTVHKTSEAKRNRPQCRKGGLHLQTAHYDIIDEAEAELQKWARTAGFAVRRTRSKAKRPNFGPTKVDFVCYNAQAYERHFTLARRPNDRSLCISEAA</sequence>
<feature type="compositionally biased region" description="Polar residues" evidence="1">
    <location>
        <begin position="1"/>
        <end position="11"/>
    </location>
</feature>
<dbReference type="RefSeq" id="XP_062771871.1">
    <property type="nucleotide sequence ID" value="XM_062905444.1"/>
</dbReference>
<keyword evidence="4" id="KW-1185">Reference proteome</keyword>
<protein>
    <submittedName>
        <fullName evidence="3">Uncharacterized protein</fullName>
    </submittedName>
</protein>
<accession>A0ABR0I2U0</accession>